<proteinExistence type="predicted"/>
<dbReference type="STRING" id="70667.A0A183TRB6"/>
<name>A0A183TRB6_SCHSO</name>
<accession>A0A183TRB6</accession>
<dbReference type="SUPFAM" id="SSF48350">
    <property type="entry name" value="GTPase activation domain, GAP"/>
    <property type="match status" value="1"/>
</dbReference>
<dbReference type="PANTHER" id="PTHR46199">
    <property type="entry name" value="RAC GTPASE-ACTIVATING PROTEIN 1"/>
    <property type="match status" value="1"/>
</dbReference>
<dbReference type="GO" id="GO:0005096">
    <property type="term" value="F:GTPase activator activity"/>
    <property type="evidence" value="ECO:0007669"/>
    <property type="project" value="TreeGrafter"/>
</dbReference>
<dbReference type="Proteomes" id="UP000275846">
    <property type="component" value="Unassembled WGS sequence"/>
</dbReference>
<dbReference type="InterPro" id="IPR008936">
    <property type="entry name" value="Rho_GTPase_activation_prot"/>
</dbReference>
<gene>
    <name evidence="2" type="ORF">SSLN_LOCUS19014</name>
</gene>
<dbReference type="GO" id="GO:0007266">
    <property type="term" value="P:Rho protein signal transduction"/>
    <property type="evidence" value="ECO:0007669"/>
    <property type="project" value="TreeGrafter"/>
</dbReference>
<evidence type="ECO:0000259" key="1">
    <source>
        <dbReference type="PROSITE" id="PS50238"/>
    </source>
</evidence>
<dbReference type="PROSITE" id="PS50238">
    <property type="entry name" value="RHOGAP"/>
    <property type="match status" value="1"/>
</dbReference>
<dbReference type="GO" id="GO:0005634">
    <property type="term" value="C:nucleus"/>
    <property type="evidence" value="ECO:0007669"/>
    <property type="project" value="TreeGrafter"/>
</dbReference>
<dbReference type="WBParaSite" id="SSLN_0001973701-mRNA-1">
    <property type="protein sequence ID" value="SSLN_0001973701-mRNA-1"/>
    <property type="gene ID" value="SSLN_0001973701"/>
</dbReference>
<reference evidence="4" key="1">
    <citation type="submission" date="2016-06" db="UniProtKB">
        <authorList>
            <consortium name="WormBaseParasite"/>
        </authorList>
    </citation>
    <scope>IDENTIFICATION</scope>
</reference>
<dbReference type="Pfam" id="PF00620">
    <property type="entry name" value="RhoGAP"/>
    <property type="match status" value="1"/>
</dbReference>
<dbReference type="OrthoDB" id="2218807at2759"/>
<evidence type="ECO:0000313" key="4">
    <source>
        <dbReference type="WBParaSite" id="SSLN_0001973701-mRNA-1"/>
    </source>
</evidence>
<dbReference type="InterPro" id="IPR000198">
    <property type="entry name" value="RhoGAP_dom"/>
</dbReference>
<dbReference type="GO" id="GO:0000281">
    <property type="term" value="P:mitotic cytokinesis"/>
    <property type="evidence" value="ECO:0007669"/>
    <property type="project" value="TreeGrafter"/>
</dbReference>
<dbReference type="EMBL" id="UYSU01045978">
    <property type="protein sequence ID" value="VDM05400.1"/>
    <property type="molecule type" value="Genomic_DNA"/>
</dbReference>
<evidence type="ECO:0000313" key="2">
    <source>
        <dbReference type="EMBL" id="VDM05400.1"/>
    </source>
</evidence>
<dbReference type="GO" id="GO:0032154">
    <property type="term" value="C:cleavage furrow"/>
    <property type="evidence" value="ECO:0007669"/>
    <property type="project" value="TreeGrafter"/>
</dbReference>
<dbReference type="SMART" id="SM00324">
    <property type="entry name" value="RhoGAP"/>
    <property type="match status" value="1"/>
</dbReference>
<evidence type="ECO:0000313" key="3">
    <source>
        <dbReference type="Proteomes" id="UP000275846"/>
    </source>
</evidence>
<dbReference type="AlphaFoldDB" id="A0A183TRB6"/>
<dbReference type="PANTHER" id="PTHR46199:SF3">
    <property type="entry name" value="RAC GTPASE-ACTIVATING PROTEIN 1"/>
    <property type="match status" value="1"/>
</dbReference>
<feature type="domain" description="Rho-GAP" evidence="1">
    <location>
        <begin position="79"/>
        <end position="272"/>
    </location>
</feature>
<keyword evidence="3" id="KW-1185">Reference proteome</keyword>
<reference evidence="2 3" key="2">
    <citation type="submission" date="2018-11" db="EMBL/GenBank/DDBJ databases">
        <authorList>
            <consortium name="Pathogen Informatics"/>
        </authorList>
    </citation>
    <scope>NUCLEOTIDE SEQUENCE [LARGE SCALE GENOMIC DNA]</scope>
    <source>
        <strain evidence="2 3">NST_G2</strain>
    </source>
</reference>
<dbReference type="Gene3D" id="1.10.555.10">
    <property type="entry name" value="Rho GTPase activation protein"/>
    <property type="match status" value="1"/>
</dbReference>
<dbReference type="GO" id="GO:0030496">
    <property type="term" value="C:midbody"/>
    <property type="evidence" value="ECO:0007669"/>
    <property type="project" value="TreeGrafter"/>
</dbReference>
<dbReference type="GO" id="GO:0051233">
    <property type="term" value="C:spindle midzone"/>
    <property type="evidence" value="ECO:0007669"/>
    <property type="project" value="TreeGrafter"/>
</dbReference>
<protein>
    <submittedName>
        <fullName evidence="4">Rho-GAP domain-containing protein</fullName>
    </submittedName>
</protein>
<sequence length="362" mass="39933">MTDKDKGDWNGYFWLISRRQPAIPKPRRCLQRSSHCATMPDDDVAESQDVPAGANIQASNATTNPLSSAKKQQNIRHTLKLSNCCPPNEFPQVPAIVIHCVTDVANRGLQQVGIYRISGAVKPVQELYLKFMNWRVTPNLALVEDIDVICSCLKMFFSALDEPLVTYAIRPKFAEVAKLAESEPEVFKFHVAMILDRLPPVYRDTLSFLMLHLKAVSRSSACRMGEENLARIFGPTIFGYSSSDPTPMQVASEIPTQQSIVRLLFSVPDSVFSTVLNSYTGSARTSCQSSKSGSTHFQSLYTPAIGGSTGNSTVPVTLPLSSATTTHNDVTTHGRFFKKSHEIGINSGPAASLYIYIYIYIE</sequence>
<organism evidence="4">
    <name type="scientific">Schistocephalus solidus</name>
    <name type="common">Tapeworm</name>
    <dbReference type="NCBI Taxonomy" id="70667"/>
    <lineage>
        <taxon>Eukaryota</taxon>
        <taxon>Metazoa</taxon>
        <taxon>Spiralia</taxon>
        <taxon>Lophotrochozoa</taxon>
        <taxon>Platyhelminthes</taxon>
        <taxon>Cestoda</taxon>
        <taxon>Eucestoda</taxon>
        <taxon>Diphyllobothriidea</taxon>
        <taxon>Diphyllobothriidae</taxon>
        <taxon>Schistocephalus</taxon>
    </lineage>
</organism>
<dbReference type="GO" id="GO:0051256">
    <property type="term" value="P:mitotic spindle midzone assembly"/>
    <property type="evidence" value="ECO:0007669"/>
    <property type="project" value="TreeGrafter"/>
</dbReference>
<dbReference type="GO" id="GO:0097149">
    <property type="term" value="C:centralspindlin complex"/>
    <property type="evidence" value="ECO:0007669"/>
    <property type="project" value="TreeGrafter"/>
</dbReference>